<feature type="signal peptide" evidence="2">
    <location>
        <begin position="1"/>
        <end position="20"/>
    </location>
</feature>
<dbReference type="SUPFAM" id="SSF101082">
    <property type="entry name" value="Typo IV secretion system protein TraC"/>
    <property type="match status" value="1"/>
</dbReference>
<feature type="coiled-coil region" evidence="1">
    <location>
        <begin position="29"/>
        <end position="63"/>
    </location>
</feature>
<evidence type="ECO:0000313" key="3">
    <source>
        <dbReference type="EMBL" id="TKW61151.1"/>
    </source>
</evidence>
<comment type="caution">
    <text evidence="3">The sequence shown here is derived from an EMBL/GenBank/DDBJ whole genome shotgun (WGS) entry which is preliminary data.</text>
</comment>
<name>A0A6N4R6Y4_BLAVI</name>
<dbReference type="InterPro" id="IPR023220">
    <property type="entry name" value="T4SS_VirB5-domain"/>
</dbReference>
<proteinExistence type="predicted"/>
<keyword evidence="1" id="KW-0175">Coiled coil</keyword>
<reference evidence="3 4" key="1">
    <citation type="journal article" date="2017" name="Nat. Commun.">
        <title>In situ click chemistry generation of cyclooxygenase-2 inhibitors.</title>
        <authorList>
            <person name="Bhardwaj A."/>
            <person name="Kaur J."/>
            <person name="Wuest M."/>
            <person name="Wuest F."/>
        </authorList>
    </citation>
    <scope>NUCLEOTIDE SEQUENCE [LARGE SCALE GENOMIC DNA]</scope>
    <source>
        <strain evidence="3">S2_018_000_R2_106</strain>
    </source>
</reference>
<accession>A0A6N4R6Y4</accession>
<gene>
    <name evidence="3" type="ORF">DI628_00540</name>
</gene>
<feature type="chain" id="PRO_5026853778" evidence="2">
    <location>
        <begin position="21"/>
        <end position="254"/>
    </location>
</feature>
<evidence type="ECO:0000256" key="1">
    <source>
        <dbReference type="SAM" id="Coils"/>
    </source>
</evidence>
<evidence type="ECO:0000313" key="4">
    <source>
        <dbReference type="Proteomes" id="UP000320948"/>
    </source>
</evidence>
<protein>
    <submittedName>
        <fullName evidence="3">Uncharacterized protein</fullName>
    </submittedName>
</protein>
<sequence length="254" mass="28767">MKSVLPAIILFSLSGGAIHALVVSDPGAYTRMAQQIQQMQDQVKQMTNVLNEAKRINENLTGNLKRGLGTDEDIRRLRGAVEKMIPTFTIKGLPNPSQSDMERIGNELDKIFVSSQAQPVEAELTKDQRDAYRKKSISNAVRYSEYIITDTEKSMNRLEDLSQQINQTQSMKDAMDLNNRYMQEMMASQTKLNMLLAHLVRAESATKMQGVSPNEGVEARKYTAHEYNEMMSKYGSKYFSVNPDADQLMKELSR</sequence>
<dbReference type="EMBL" id="VAFM01000001">
    <property type="protein sequence ID" value="TKW61151.1"/>
    <property type="molecule type" value="Genomic_DNA"/>
</dbReference>
<dbReference type="Gene3D" id="1.20.58.430">
    <property type="entry name" value="Type IV secretion system, VirB5-domain"/>
    <property type="match status" value="1"/>
</dbReference>
<dbReference type="AlphaFoldDB" id="A0A6N4R6Y4"/>
<dbReference type="Pfam" id="PF07996">
    <property type="entry name" value="T4SS"/>
    <property type="match status" value="1"/>
</dbReference>
<dbReference type="Proteomes" id="UP000320948">
    <property type="component" value="Unassembled WGS sequence"/>
</dbReference>
<evidence type="ECO:0000256" key="2">
    <source>
        <dbReference type="SAM" id="SignalP"/>
    </source>
</evidence>
<dbReference type="InterPro" id="IPR014158">
    <property type="entry name" value="T4SS_VirB5"/>
</dbReference>
<organism evidence="3 4">
    <name type="scientific">Blastochloris viridis</name>
    <name type="common">Rhodopseudomonas viridis</name>
    <dbReference type="NCBI Taxonomy" id="1079"/>
    <lineage>
        <taxon>Bacteria</taxon>
        <taxon>Pseudomonadati</taxon>
        <taxon>Pseudomonadota</taxon>
        <taxon>Alphaproteobacteria</taxon>
        <taxon>Hyphomicrobiales</taxon>
        <taxon>Blastochloridaceae</taxon>
        <taxon>Blastochloris</taxon>
    </lineage>
</organism>
<feature type="coiled-coil region" evidence="1">
    <location>
        <begin position="148"/>
        <end position="178"/>
    </location>
</feature>
<keyword evidence="2" id="KW-0732">Signal</keyword>